<dbReference type="InterPro" id="IPR021136">
    <property type="entry name" value="Flagellar_hook_control-like_C"/>
</dbReference>
<evidence type="ECO:0000313" key="4">
    <source>
        <dbReference type="EMBL" id="OOP67177.1"/>
    </source>
</evidence>
<organism evidence="4 5">
    <name type="scientific">Heyndrickxia oleronia</name>
    <dbReference type="NCBI Taxonomy" id="38875"/>
    <lineage>
        <taxon>Bacteria</taxon>
        <taxon>Bacillati</taxon>
        <taxon>Bacillota</taxon>
        <taxon>Bacilli</taxon>
        <taxon>Bacillales</taxon>
        <taxon>Bacillaceae</taxon>
        <taxon>Heyndrickxia</taxon>
    </lineage>
</organism>
<feature type="domain" description="Flagellar hook-length control protein-like C-terminal" evidence="3">
    <location>
        <begin position="322"/>
        <end position="398"/>
    </location>
</feature>
<accession>A0A8E2LDY9</accession>
<comment type="caution">
    <text evidence="4">The sequence shown here is derived from an EMBL/GenBank/DDBJ whole genome shotgun (WGS) entry which is preliminary data.</text>
</comment>
<gene>
    <name evidence="4" type="ORF">BWZ43_17090</name>
</gene>
<proteinExistence type="predicted"/>
<dbReference type="Proteomes" id="UP000189761">
    <property type="component" value="Unassembled WGS sequence"/>
</dbReference>
<evidence type="ECO:0000256" key="1">
    <source>
        <dbReference type="SAM" id="Coils"/>
    </source>
</evidence>
<evidence type="ECO:0000256" key="2">
    <source>
        <dbReference type="SAM" id="MobiDB-lite"/>
    </source>
</evidence>
<feature type="region of interest" description="Disordered" evidence="2">
    <location>
        <begin position="401"/>
        <end position="430"/>
    </location>
</feature>
<feature type="compositionally biased region" description="Basic and acidic residues" evidence="2">
    <location>
        <begin position="411"/>
        <end position="428"/>
    </location>
</feature>
<evidence type="ECO:0000259" key="3">
    <source>
        <dbReference type="Pfam" id="PF02120"/>
    </source>
</evidence>
<dbReference type="AlphaFoldDB" id="A0A8E2LDY9"/>
<dbReference type="RefSeq" id="WP_169846937.1">
    <property type="nucleotide sequence ID" value="NZ_CP065424.1"/>
</dbReference>
<feature type="coiled-coil region" evidence="1">
    <location>
        <begin position="167"/>
        <end position="211"/>
    </location>
</feature>
<reference evidence="4 5" key="1">
    <citation type="submission" date="2017-01" db="EMBL/GenBank/DDBJ databases">
        <title>Draft genome sequence of Bacillus oleronius.</title>
        <authorList>
            <person name="Allam M."/>
        </authorList>
    </citation>
    <scope>NUCLEOTIDE SEQUENCE [LARGE SCALE GENOMIC DNA]</scope>
    <source>
        <strain evidence="4 5">DSM 9356</strain>
    </source>
</reference>
<dbReference type="InterPro" id="IPR038610">
    <property type="entry name" value="FliK-like_C_sf"/>
</dbReference>
<sequence>MNIGTMQVTNLMPVNGKLGQVAQQANGFKSAFDSLLNSQNSLGESATGEIDVNIMDLFNNILTILKSGSSGTGNSLELLNDSKLSEQQIADAMGISVDDFKEQFGTLMDELLSLLGNNPINVNQLKAIKDQMGSGEFIHATAKLLGVLANLPKESFKQLKPDLLQFAAKASKAVETLSQQIDLAKNDIKSLSILKENMETVITKLEQIINNDRPNQNTVLENAFNKILSQQQKVLDQGMSDSKLIAKPRMTQPLQNQIITTQTQVQELGNQFVDQSISTNPVHMQQVSKIEQFVLQVNQESKPVNYEQFVKDFTNILGKSQFFKGDGTNKLLIKLYPEHLGSLRIEILQDKGALTARMIATTSAAKDILDSQLHQLKHAFTQQNIQVDKLDVVFGETEAQKFDQGDAEQQSFHDEQEKNKQNKEDKSKVQFSEVLNDSLIEEKI</sequence>
<evidence type="ECO:0000313" key="5">
    <source>
        <dbReference type="Proteomes" id="UP000189761"/>
    </source>
</evidence>
<dbReference type="Gene3D" id="3.30.750.140">
    <property type="match status" value="1"/>
</dbReference>
<dbReference type="EMBL" id="MTLA01000221">
    <property type="protein sequence ID" value="OOP67177.1"/>
    <property type="molecule type" value="Genomic_DNA"/>
</dbReference>
<dbReference type="Pfam" id="PF02120">
    <property type="entry name" value="Flg_hook"/>
    <property type="match status" value="1"/>
</dbReference>
<protein>
    <recommendedName>
        <fullName evidence="3">Flagellar hook-length control protein-like C-terminal domain-containing protein</fullName>
    </recommendedName>
</protein>
<dbReference type="CDD" id="cd17470">
    <property type="entry name" value="T3SS_Flik_C"/>
    <property type="match status" value="1"/>
</dbReference>
<keyword evidence="1" id="KW-0175">Coiled coil</keyword>
<keyword evidence="5" id="KW-1185">Reference proteome</keyword>
<name>A0A8E2LDY9_9BACI</name>